<evidence type="ECO:0000313" key="3">
    <source>
        <dbReference type="Proteomes" id="UP000280307"/>
    </source>
</evidence>
<dbReference type="InterPro" id="IPR014710">
    <property type="entry name" value="RmlC-like_jellyroll"/>
</dbReference>
<dbReference type="InterPro" id="IPR044697">
    <property type="entry name" value="UGlyAH_cupin_C"/>
</dbReference>
<organism evidence="2 3">
    <name type="scientific">Candidatus Viridilinea halotolerans</name>
    <dbReference type="NCBI Taxonomy" id="2491704"/>
    <lineage>
        <taxon>Bacteria</taxon>
        <taxon>Bacillati</taxon>
        <taxon>Chloroflexota</taxon>
        <taxon>Chloroflexia</taxon>
        <taxon>Chloroflexales</taxon>
        <taxon>Chloroflexineae</taxon>
        <taxon>Oscillochloridaceae</taxon>
        <taxon>Candidatus Viridilinea</taxon>
    </lineage>
</organism>
<sequence length="244" mass="26484">MHDLLGQTRSIVRQHYALFTPQGLVRAAHPAWPGATCAVVIAPALGARFTMLLVELDADGCGQRTQPADELLIFVRSGSVQVDLNAQVVAVGEGGFVYLPPQQNYAITTECAASLLIFQRRYTPLAGVALPELIAGHAHKVACTPFLGDEAALLQTLLPATPAFDLAVNIFTFQPGAALPIVETHVMEHGLLMLEGQGIYRLGDAWHPVQAGDVIWMAPFCPQWFVAVGKVPARYIYYKDVQRE</sequence>
<dbReference type="Pfam" id="PF07883">
    <property type="entry name" value="Cupin_2"/>
    <property type="match status" value="1"/>
</dbReference>
<dbReference type="NCBIfam" id="TIGR03214">
    <property type="entry name" value="ura-cupin"/>
    <property type="match status" value="1"/>
</dbReference>
<dbReference type="Proteomes" id="UP000280307">
    <property type="component" value="Unassembled WGS sequence"/>
</dbReference>
<comment type="caution">
    <text evidence="2">The sequence shown here is derived from an EMBL/GenBank/DDBJ whole genome shotgun (WGS) entry which is preliminary data.</text>
</comment>
<feature type="domain" description="Cupin type-2" evidence="1">
    <location>
        <begin position="170"/>
        <end position="236"/>
    </location>
</feature>
<dbReference type="GO" id="GO:0071522">
    <property type="term" value="F:ureidoglycine aminohydrolase activity"/>
    <property type="evidence" value="ECO:0007669"/>
    <property type="project" value="UniProtKB-EC"/>
</dbReference>
<dbReference type="Gene3D" id="2.60.120.10">
    <property type="entry name" value="Jelly Rolls"/>
    <property type="match status" value="1"/>
</dbReference>
<dbReference type="AlphaFoldDB" id="A0A426TV96"/>
<dbReference type="PANTHER" id="PTHR34571">
    <property type="entry name" value="(S)-UREIDOGLYCINE AMINOHYDROLASE"/>
    <property type="match status" value="1"/>
</dbReference>
<dbReference type="PANTHER" id="PTHR34571:SF1">
    <property type="entry name" value="(S)-UREIDOGLYCINE AMINOHYDROLASE"/>
    <property type="match status" value="1"/>
</dbReference>
<reference evidence="2 3" key="1">
    <citation type="submission" date="2018-12" db="EMBL/GenBank/DDBJ databases">
        <title>Genome Sequence of Candidatus Viridilinea halotolerans isolated from saline sulfide-rich spring.</title>
        <authorList>
            <person name="Grouzdev D.S."/>
            <person name="Burganskaya E.I."/>
            <person name="Krutkina M.S."/>
            <person name="Sukhacheva M.V."/>
            <person name="Gorlenko V.M."/>
        </authorList>
    </citation>
    <scope>NUCLEOTIDE SEQUENCE [LARGE SCALE GENOMIC DNA]</scope>
    <source>
        <strain evidence="2">Chok-6</strain>
    </source>
</reference>
<gene>
    <name evidence="2" type="ORF">EI684_15865</name>
</gene>
<dbReference type="InterPro" id="IPR017627">
    <property type="entry name" value="UGHY"/>
</dbReference>
<keyword evidence="2" id="KW-0378">Hydrolase</keyword>
<evidence type="ECO:0000259" key="1">
    <source>
        <dbReference type="Pfam" id="PF07883"/>
    </source>
</evidence>
<accession>A0A426TV96</accession>
<proteinExistence type="predicted"/>
<dbReference type="InterPro" id="IPR011051">
    <property type="entry name" value="RmlC_Cupin_sf"/>
</dbReference>
<dbReference type="SUPFAM" id="SSF51182">
    <property type="entry name" value="RmlC-like cupins"/>
    <property type="match status" value="1"/>
</dbReference>
<dbReference type="CDD" id="cd02212">
    <property type="entry name" value="cupin_UGlyAH_C"/>
    <property type="match status" value="1"/>
</dbReference>
<dbReference type="EC" id="3.5.3.26" evidence="2"/>
<protein>
    <submittedName>
        <fullName evidence="2">(S)-ureidoglycine aminohydrolase</fullName>
        <ecNumber evidence="2">3.5.3.26</ecNumber>
    </submittedName>
</protein>
<dbReference type="InterPro" id="IPR013096">
    <property type="entry name" value="Cupin_2"/>
</dbReference>
<dbReference type="EMBL" id="RSAS01000645">
    <property type="protein sequence ID" value="RRR69348.1"/>
    <property type="molecule type" value="Genomic_DNA"/>
</dbReference>
<evidence type="ECO:0000313" key="2">
    <source>
        <dbReference type="EMBL" id="RRR69348.1"/>
    </source>
</evidence>
<name>A0A426TV96_9CHLR</name>